<keyword evidence="9 14" id="KW-0472">Membrane</keyword>
<evidence type="ECO:0000256" key="10">
    <source>
        <dbReference type="ARBA" id="ARBA00023180"/>
    </source>
</evidence>
<keyword evidence="16" id="KW-1185">Reference proteome</keyword>
<dbReference type="EMBL" id="UYYA01004487">
    <property type="protein sequence ID" value="VDM62092.1"/>
    <property type="molecule type" value="Genomic_DNA"/>
</dbReference>
<evidence type="ECO:0000313" key="17">
    <source>
        <dbReference type="WBParaSite" id="ACOC_0001050601-mRNA-1"/>
    </source>
</evidence>
<dbReference type="Proteomes" id="UP000267027">
    <property type="component" value="Unassembled WGS sequence"/>
</dbReference>
<reference evidence="17" key="1">
    <citation type="submission" date="2016-04" db="UniProtKB">
        <authorList>
            <consortium name="WormBaseParasite"/>
        </authorList>
    </citation>
    <scope>IDENTIFICATION</scope>
</reference>
<dbReference type="Pfam" id="PF00858">
    <property type="entry name" value="ASC"/>
    <property type="match status" value="1"/>
</dbReference>
<evidence type="ECO:0000256" key="12">
    <source>
        <dbReference type="ARBA" id="ARBA00023303"/>
    </source>
</evidence>
<evidence type="ECO:0000256" key="6">
    <source>
        <dbReference type="ARBA" id="ARBA00022989"/>
    </source>
</evidence>
<evidence type="ECO:0000256" key="13">
    <source>
        <dbReference type="RuleBase" id="RU000679"/>
    </source>
</evidence>
<dbReference type="AlphaFoldDB" id="A0A158PKT6"/>
<evidence type="ECO:0000256" key="14">
    <source>
        <dbReference type="SAM" id="Phobius"/>
    </source>
</evidence>
<feature type="transmembrane region" description="Helical" evidence="14">
    <location>
        <begin position="47"/>
        <end position="68"/>
    </location>
</feature>
<dbReference type="InterPro" id="IPR001873">
    <property type="entry name" value="ENaC"/>
</dbReference>
<keyword evidence="5 13" id="KW-0812">Transmembrane</keyword>
<evidence type="ECO:0000256" key="5">
    <source>
        <dbReference type="ARBA" id="ARBA00022692"/>
    </source>
</evidence>
<evidence type="ECO:0000256" key="4">
    <source>
        <dbReference type="ARBA" id="ARBA00022461"/>
    </source>
</evidence>
<evidence type="ECO:0000313" key="16">
    <source>
        <dbReference type="Proteomes" id="UP000267027"/>
    </source>
</evidence>
<keyword evidence="4 13" id="KW-0894">Sodium channel</keyword>
<evidence type="ECO:0000313" key="15">
    <source>
        <dbReference type="EMBL" id="VDM62092.1"/>
    </source>
</evidence>
<dbReference type="GO" id="GO:0015280">
    <property type="term" value="F:ligand-gated sodium channel activity"/>
    <property type="evidence" value="ECO:0007669"/>
    <property type="project" value="TreeGrafter"/>
</dbReference>
<keyword evidence="6 14" id="KW-1133">Transmembrane helix</keyword>
<feature type="transmembrane region" description="Helical" evidence="14">
    <location>
        <begin position="427"/>
        <end position="450"/>
    </location>
</feature>
<name>A0A158PKT6_ANGCS</name>
<keyword evidence="3 13" id="KW-0813">Transport</keyword>
<protein>
    <submittedName>
        <fullName evidence="17">Amiloride-sensitive sodium channel</fullName>
    </submittedName>
</protein>
<dbReference type="OMA" id="VMRRGIC"/>
<evidence type="ECO:0000256" key="11">
    <source>
        <dbReference type="ARBA" id="ARBA00023201"/>
    </source>
</evidence>
<accession>A0A158PKT6</accession>
<evidence type="ECO:0000256" key="3">
    <source>
        <dbReference type="ARBA" id="ARBA00022448"/>
    </source>
</evidence>
<dbReference type="WBParaSite" id="ACOC_0001050601-mRNA-1">
    <property type="protein sequence ID" value="ACOC_0001050601-mRNA-1"/>
    <property type="gene ID" value="ACOC_0001050601"/>
</dbReference>
<dbReference type="PANTHER" id="PTHR11690:SF1">
    <property type="entry name" value="DEGENERIN LIKE"/>
    <property type="match status" value="1"/>
</dbReference>
<comment type="similarity">
    <text evidence="2 13">Belongs to the amiloride-sensitive sodium channel (TC 1.A.6) family.</text>
</comment>
<dbReference type="PRINTS" id="PR01078">
    <property type="entry name" value="AMINACHANNEL"/>
</dbReference>
<comment type="subcellular location">
    <subcellularLocation>
        <location evidence="1">Membrane</location>
        <topology evidence="1">Multi-pass membrane protein</topology>
    </subcellularLocation>
</comment>
<keyword evidence="7" id="KW-0915">Sodium</keyword>
<keyword evidence="8 13" id="KW-0406">Ion transport</keyword>
<evidence type="ECO:0000256" key="8">
    <source>
        <dbReference type="ARBA" id="ARBA00023065"/>
    </source>
</evidence>
<evidence type="ECO:0000256" key="7">
    <source>
        <dbReference type="ARBA" id="ARBA00023053"/>
    </source>
</evidence>
<evidence type="ECO:0000256" key="9">
    <source>
        <dbReference type="ARBA" id="ARBA00023136"/>
    </source>
</evidence>
<proteinExistence type="inferred from homology"/>
<keyword evidence="12 13" id="KW-0407">Ion channel</keyword>
<keyword evidence="11 13" id="KW-0739">Sodium transport</keyword>
<gene>
    <name evidence="15" type="ORF">ACOC_LOCUS10507</name>
</gene>
<keyword evidence="10" id="KW-0325">Glycoprotein</keyword>
<reference evidence="15 16" key="2">
    <citation type="submission" date="2018-11" db="EMBL/GenBank/DDBJ databases">
        <authorList>
            <consortium name="Pathogen Informatics"/>
        </authorList>
    </citation>
    <scope>NUCLEOTIDE SEQUENCE [LARGE SCALE GENOMIC DNA]</scope>
    <source>
        <strain evidence="15 16">Costa Rica</strain>
    </source>
</reference>
<dbReference type="GO" id="GO:0005886">
    <property type="term" value="C:plasma membrane"/>
    <property type="evidence" value="ECO:0007669"/>
    <property type="project" value="TreeGrafter"/>
</dbReference>
<dbReference type="Gene3D" id="1.10.287.770">
    <property type="entry name" value="YojJ-like"/>
    <property type="match status" value="1"/>
</dbReference>
<sequence length="522" mass="59971">LSSQVHIHFSEPQQQCQCHVNGPPPWTGEIHGLSQALLSETPAMRTFWWLIMIVCIMCGTVTTTLVILEYVDGPTATSTTIRLVDSLELPAITICPKIPDAFNSTALLGDIRISLPEIGSSTAIDLVKFWIGGNGLENMDDLSFFNRTYMSYLSHLYRRWSNGHSTEEFFNTIQKKYGYSCDELFQECQLAGKVMSCCNDLFKRQVVMRRGICYQTRKMVNQTEADDIGRLVLSIKALPSITSPQHNYIQPQIVVYITDNFEHVVDFPRFYLYPHEWNRMRFTARYIELIESEDVCTQKFFGKDAQCVIRKWLLSNTVYPFNCTLSYLTHLDNLPPTTGVCAPEVIAVNYYNNIQLVWNSVAVNEECTPGCHRWDYQSALQQTQALSPFSEYTFNLEASFNDLQYEYVREVYTTSVPGFMSQIGGQFGFFLGLSIITLLQMILYGIHFVLTIAAEKIKQACSFLTTFVKPANNESRGQFMVNSEIHWTGPIQWSILNFRKQDRRLKTWRLYNPKQSDEATEI</sequence>
<evidence type="ECO:0000256" key="2">
    <source>
        <dbReference type="ARBA" id="ARBA00007193"/>
    </source>
</evidence>
<evidence type="ECO:0000256" key="1">
    <source>
        <dbReference type="ARBA" id="ARBA00004141"/>
    </source>
</evidence>
<dbReference type="PANTHER" id="PTHR11690">
    <property type="entry name" value="AMILORIDE-SENSITIVE SODIUM CHANNEL-RELATED"/>
    <property type="match status" value="1"/>
</dbReference>
<dbReference type="OrthoDB" id="5851074at2759"/>
<organism evidence="17">
    <name type="scientific">Angiostrongylus costaricensis</name>
    <name type="common">Nematode worm</name>
    <dbReference type="NCBI Taxonomy" id="334426"/>
    <lineage>
        <taxon>Eukaryota</taxon>
        <taxon>Metazoa</taxon>
        <taxon>Ecdysozoa</taxon>
        <taxon>Nematoda</taxon>
        <taxon>Chromadorea</taxon>
        <taxon>Rhabditida</taxon>
        <taxon>Rhabditina</taxon>
        <taxon>Rhabditomorpha</taxon>
        <taxon>Strongyloidea</taxon>
        <taxon>Metastrongylidae</taxon>
        <taxon>Angiostrongylus</taxon>
    </lineage>
</organism>